<dbReference type="Proteomes" id="UP001165160">
    <property type="component" value="Unassembled WGS sequence"/>
</dbReference>
<dbReference type="PANTHER" id="PTHR23508">
    <property type="entry name" value="CARBOXYLIC ACID TRANSPORTER PROTEIN HOMOLOG"/>
    <property type="match status" value="1"/>
</dbReference>
<feature type="domain" description="Major facilitator superfamily (MFS) profile" evidence="7">
    <location>
        <begin position="1"/>
        <end position="367"/>
    </location>
</feature>
<dbReference type="GO" id="GO:0046943">
    <property type="term" value="F:carboxylic acid transmembrane transporter activity"/>
    <property type="evidence" value="ECO:0007669"/>
    <property type="project" value="TreeGrafter"/>
</dbReference>
<dbReference type="Pfam" id="PF07690">
    <property type="entry name" value="MFS_1"/>
    <property type="match status" value="1"/>
</dbReference>
<evidence type="ECO:0000256" key="2">
    <source>
        <dbReference type="ARBA" id="ARBA00022692"/>
    </source>
</evidence>
<comment type="caution">
    <text evidence="8">The sequence shown here is derived from an EMBL/GenBank/DDBJ whole genome shotgun (WGS) entry which is preliminary data.</text>
</comment>
<keyword evidence="4 6" id="KW-0472">Membrane</keyword>
<dbReference type="GO" id="GO:0005886">
    <property type="term" value="C:plasma membrane"/>
    <property type="evidence" value="ECO:0007669"/>
    <property type="project" value="TreeGrafter"/>
</dbReference>
<dbReference type="Gene3D" id="1.20.1250.20">
    <property type="entry name" value="MFS general substrate transporter like domains"/>
    <property type="match status" value="1"/>
</dbReference>
<feature type="transmembrane region" description="Helical" evidence="6">
    <location>
        <begin position="253"/>
        <end position="271"/>
    </location>
</feature>
<feature type="transmembrane region" description="Helical" evidence="6">
    <location>
        <begin position="216"/>
        <end position="241"/>
    </location>
</feature>
<evidence type="ECO:0000256" key="4">
    <source>
        <dbReference type="ARBA" id="ARBA00023136"/>
    </source>
</evidence>
<evidence type="ECO:0000313" key="9">
    <source>
        <dbReference type="Proteomes" id="UP001165160"/>
    </source>
</evidence>
<evidence type="ECO:0000256" key="5">
    <source>
        <dbReference type="SAM" id="MobiDB-lite"/>
    </source>
</evidence>
<keyword evidence="9" id="KW-1185">Reference proteome</keyword>
<feature type="transmembrane region" description="Helical" evidence="6">
    <location>
        <begin position="277"/>
        <end position="300"/>
    </location>
</feature>
<feature type="region of interest" description="Disordered" evidence="5">
    <location>
        <begin position="368"/>
        <end position="390"/>
    </location>
</feature>
<dbReference type="InterPro" id="IPR011701">
    <property type="entry name" value="MFS"/>
</dbReference>
<keyword evidence="2 6" id="KW-0812">Transmembrane</keyword>
<dbReference type="InterPro" id="IPR020846">
    <property type="entry name" value="MFS_dom"/>
</dbReference>
<dbReference type="SUPFAM" id="SSF103473">
    <property type="entry name" value="MFS general substrate transporter"/>
    <property type="match status" value="1"/>
</dbReference>
<gene>
    <name evidence="8" type="ORF">TrVE_jg5741</name>
</gene>
<dbReference type="EMBL" id="BRXX01000584">
    <property type="protein sequence ID" value="GMH48525.1"/>
    <property type="molecule type" value="Genomic_DNA"/>
</dbReference>
<feature type="transmembrane region" description="Helical" evidence="6">
    <location>
        <begin position="344"/>
        <end position="363"/>
    </location>
</feature>
<organism evidence="8 9">
    <name type="scientific">Triparma verrucosa</name>
    <dbReference type="NCBI Taxonomy" id="1606542"/>
    <lineage>
        <taxon>Eukaryota</taxon>
        <taxon>Sar</taxon>
        <taxon>Stramenopiles</taxon>
        <taxon>Ochrophyta</taxon>
        <taxon>Bolidophyceae</taxon>
        <taxon>Parmales</taxon>
        <taxon>Triparmaceae</taxon>
        <taxon>Triparma</taxon>
    </lineage>
</organism>
<feature type="transmembrane region" description="Helical" evidence="6">
    <location>
        <begin position="118"/>
        <end position="136"/>
    </location>
</feature>
<accession>A0A9W6ZDP8</accession>
<dbReference type="PROSITE" id="PS50850">
    <property type="entry name" value="MFS"/>
    <property type="match status" value="1"/>
</dbReference>
<protein>
    <recommendedName>
        <fullName evidence="7">Major facilitator superfamily (MFS) profile domain-containing protein</fullName>
    </recommendedName>
</protein>
<feature type="transmembrane region" description="Helical" evidence="6">
    <location>
        <begin position="46"/>
        <end position="66"/>
    </location>
</feature>
<reference evidence="9" key="1">
    <citation type="journal article" date="2023" name="Commun. Biol.">
        <title>Genome analysis of Parmales, the sister group of diatoms, reveals the evolutionary specialization of diatoms from phago-mixotrophs to photoautotrophs.</title>
        <authorList>
            <person name="Ban H."/>
            <person name="Sato S."/>
            <person name="Yoshikawa S."/>
            <person name="Yamada K."/>
            <person name="Nakamura Y."/>
            <person name="Ichinomiya M."/>
            <person name="Sato N."/>
            <person name="Blanc-Mathieu R."/>
            <person name="Endo H."/>
            <person name="Kuwata A."/>
            <person name="Ogata H."/>
        </authorList>
    </citation>
    <scope>NUCLEOTIDE SEQUENCE [LARGE SCALE GENOMIC DNA]</scope>
    <source>
        <strain evidence="9">NIES 3699</strain>
    </source>
</reference>
<evidence type="ECO:0000256" key="6">
    <source>
        <dbReference type="SAM" id="Phobius"/>
    </source>
</evidence>
<feature type="transmembrane region" description="Helical" evidence="6">
    <location>
        <begin position="87"/>
        <end position="112"/>
    </location>
</feature>
<sequence>MVCGQLLFGSLGDIIGLDTAMAATITTQLIGSLGSALSFEVPGTISIFTVLTIWRFILGVGCGGVYPLAANMASSSTKNAKDRGQSVALVFSMQGVGYLAPPLLCLLLGAIFGADNTMIWRLLLGFGFLPALYLMWLRKKYKDKKAASLTSSDDPVRAPPAAEKGEVWKAIKSERSLFRKLVGTAGSWLLFDILFYGNTLFQPVVLTAAFGDSEDVMATAVDTTIINLLSLPGYFVSVFFIGKLGPKYIQAQGFIMMCVLYFIIGFGWDSIKNTKILLLLLYGGTFFFANFGPNSTTFVLPSMTYSPKCRSTLNGISAAAGKLGAFLGATMFEPLSESLGNDTIMIICGGVALVSFVITLWSIDGNVGRGNEQKSEEEEEEEEEEKKQMV</sequence>
<feature type="transmembrane region" description="Helical" evidence="6">
    <location>
        <begin position="312"/>
        <end position="332"/>
    </location>
</feature>
<evidence type="ECO:0000313" key="8">
    <source>
        <dbReference type="EMBL" id="GMH48525.1"/>
    </source>
</evidence>
<comment type="subcellular location">
    <subcellularLocation>
        <location evidence="1">Membrane</location>
        <topology evidence="1">Multi-pass membrane protein</topology>
    </subcellularLocation>
</comment>
<proteinExistence type="predicted"/>
<evidence type="ECO:0000256" key="1">
    <source>
        <dbReference type="ARBA" id="ARBA00004141"/>
    </source>
</evidence>
<name>A0A9W6ZDP8_9STRA</name>
<evidence type="ECO:0000256" key="3">
    <source>
        <dbReference type="ARBA" id="ARBA00022989"/>
    </source>
</evidence>
<keyword evidence="3 6" id="KW-1133">Transmembrane helix</keyword>
<feature type="compositionally biased region" description="Acidic residues" evidence="5">
    <location>
        <begin position="375"/>
        <end position="384"/>
    </location>
</feature>
<dbReference type="PANTHER" id="PTHR23508:SF10">
    <property type="entry name" value="CARBOXYLIC ACID TRANSPORTER PROTEIN HOMOLOG"/>
    <property type="match status" value="1"/>
</dbReference>
<dbReference type="AlphaFoldDB" id="A0A9W6ZDP8"/>
<evidence type="ECO:0000259" key="7">
    <source>
        <dbReference type="PROSITE" id="PS50850"/>
    </source>
</evidence>
<dbReference type="InterPro" id="IPR036259">
    <property type="entry name" value="MFS_trans_sf"/>
</dbReference>